<gene>
    <name evidence="8" type="ORF">AE618_21245</name>
</gene>
<evidence type="ECO:0000256" key="4">
    <source>
        <dbReference type="ARBA" id="ARBA00022989"/>
    </source>
</evidence>
<dbReference type="GO" id="GO:0022904">
    <property type="term" value="P:respiratory electron transport chain"/>
    <property type="evidence" value="ECO:0007669"/>
    <property type="project" value="InterPro"/>
</dbReference>
<dbReference type="PATRIC" id="fig|1526658.3.peg.1932"/>
<evidence type="ECO:0000313" key="9">
    <source>
        <dbReference type="Proteomes" id="UP000037822"/>
    </source>
</evidence>
<organism evidence="8 9">
    <name type="scientific">Bosea vaviloviae</name>
    <dbReference type="NCBI Taxonomy" id="1526658"/>
    <lineage>
        <taxon>Bacteria</taxon>
        <taxon>Pseudomonadati</taxon>
        <taxon>Pseudomonadota</taxon>
        <taxon>Alphaproteobacteria</taxon>
        <taxon>Hyphomicrobiales</taxon>
        <taxon>Boseaceae</taxon>
        <taxon>Bosea</taxon>
    </lineage>
</organism>
<protein>
    <recommendedName>
        <fullName evidence="7">Cytochrome b561 bacterial/Ni-hydrogenase domain-containing protein</fullName>
    </recommendedName>
</protein>
<keyword evidence="3 6" id="KW-0812">Transmembrane</keyword>
<proteinExistence type="predicted"/>
<dbReference type="Gene3D" id="1.20.950.20">
    <property type="entry name" value="Transmembrane di-heme cytochromes, Chain C"/>
    <property type="match status" value="1"/>
</dbReference>
<feature type="transmembrane region" description="Helical" evidence="6">
    <location>
        <begin position="121"/>
        <end position="142"/>
    </location>
</feature>
<reference evidence="8 9" key="1">
    <citation type="submission" date="2015-07" db="EMBL/GenBank/DDBJ databases">
        <title>Whole genome sequencing of Bosea vaviloviae isolated from cave pool.</title>
        <authorList>
            <person name="Tan N.E.H."/>
            <person name="Lee Y.P."/>
            <person name="Gan H.M."/>
            <person name="Barton H."/>
            <person name="Savka M.A."/>
        </authorList>
    </citation>
    <scope>NUCLEOTIDE SEQUENCE [LARGE SCALE GENOMIC DNA]</scope>
    <source>
        <strain evidence="8 9">SD260</strain>
    </source>
</reference>
<keyword evidence="4 6" id="KW-1133">Transmembrane helix</keyword>
<keyword evidence="9" id="KW-1185">Reference proteome</keyword>
<dbReference type="SUPFAM" id="SSF81342">
    <property type="entry name" value="Transmembrane di-heme cytochromes"/>
    <property type="match status" value="1"/>
</dbReference>
<evidence type="ECO:0000256" key="3">
    <source>
        <dbReference type="ARBA" id="ARBA00022692"/>
    </source>
</evidence>
<dbReference type="EMBL" id="LGSZ01000054">
    <property type="protein sequence ID" value="KPH78332.1"/>
    <property type="molecule type" value="Genomic_DNA"/>
</dbReference>
<evidence type="ECO:0000259" key="7">
    <source>
        <dbReference type="Pfam" id="PF01292"/>
    </source>
</evidence>
<dbReference type="Pfam" id="PF01292">
    <property type="entry name" value="Ni_hydr_CYTB"/>
    <property type="match status" value="1"/>
</dbReference>
<dbReference type="InterPro" id="IPR011577">
    <property type="entry name" value="Cyt_b561_bac/Ni-Hgenase"/>
</dbReference>
<feature type="transmembrane region" description="Helical" evidence="6">
    <location>
        <begin position="162"/>
        <end position="184"/>
    </location>
</feature>
<dbReference type="AlphaFoldDB" id="A0A0N1F2A5"/>
<evidence type="ECO:0000256" key="5">
    <source>
        <dbReference type="ARBA" id="ARBA00023136"/>
    </source>
</evidence>
<comment type="subcellular location">
    <subcellularLocation>
        <location evidence="1">Cell membrane</location>
        <topology evidence="1">Multi-pass membrane protein</topology>
    </subcellularLocation>
</comment>
<comment type="caution">
    <text evidence="8">The sequence shown here is derived from an EMBL/GenBank/DDBJ whole genome shotgun (WGS) entry which is preliminary data.</text>
</comment>
<name>A0A0N1F2A5_9HYPH</name>
<evidence type="ECO:0000313" key="8">
    <source>
        <dbReference type="EMBL" id="KPH78332.1"/>
    </source>
</evidence>
<keyword evidence="2" id="KW-1003">Cell membrane</keyword>
<evidence type="ECO:0000256" key="1">
    <source>
        <dbReference type="ARBA" id="ARBA00004651"/>
    </source>
</evidence>
<evidence type="ECO:0000256" key="6">
    <source>
        <dbReference type="SAM" id="Phobius"/>
    </source>
</evidence>
<dbReference type="GO" id="GO:0009055">
    <property type="term" value="F:electron transfer activity"/>
    <property type="evidence" value="ECO:0007669"/>
    <property type="project" value="InterPro"/>
</dbReference>
<dbReference type="GO" id="GO:0005886">
    <property type="term" value="C:plasma membrane"/>
    <property type="evidence" value="ECO:0007669"/>
    <property type="project" value="UniProtKB-SubCell"/>
</dbReference>
<sequence length="197" mass="21605">MDHQAMNHAALSRRSMVTKIMHALLLITVVHQLAVSLLMEGPRPGRSADIFFTLHEYGGYAAFVVLCVFWIWSIVRRGETKLGALFPWFSGDRIKAVVADLRLHATELRRRRLPAADDRPLASAIHGLGLLTVTLMALTGVLPAVGLVSPGSGQLLISTHKLFANLMWAYLIAHAGLAVVHEVIGERVLPKMFSKNG</sequence>
<accession>A0A0N1F2A5</accession>
<evidence type="ECO:0000256" key="2">
    <source>
        <dbReference type="ARBA" id="ARBA00022475"/>
    </source>
</evidence>
<dbReference type="Proteomes" id="UP000037822">
    <property type="component" value="Unassembled WGS sequence"/>
</dbReference>
<feature type="transmembrane region" description="Helical" evidence="6">
    <location>
        <begin position="57"/>
        <end position="75"/>
    </location>
</feature>
<dbReference type="InterPro" id="IPR016174">
    <property type="entry name" value="Di-haem_cyt_TM"/>
</dbReference>
<keyword evidence="5 6" id="KW-0472">Membrane</keyword>
<feature type="domain" description="Cytochrome b561 bacterial/Ni-hydrogenase" evidence="7">
    <location>
        <begin position="15"/>
        <end position="194"/>
    </location>
</feature>